<reference evidence="4" key="2">
    <citation type="submission" date="2014-09" db="EMBL/GenBank/DDBJ databases">
        <authorList>
            <person name="Aslett A.Martin."/>
        </authorList>
    </citation>
    <scope>NUCLEOTIDE SEQUENCE</scope>
    <source>
        <strain evidence="4">ED321 Heterogonic</strain>
    </source>
</reference>
<feature type="chain" id="PRO_5015030435" description="Fibronectin type-III domain-containing protein" evidence="2">
    <location>
        <begin position="19"/>
        <end position="966"/>
    </location>
</feature>
<gene>
    <name evidence="4 6 7" type="ORF">SRAE_1000058700</name>
</gene>
<dbReference type="WBParaSite" id="SRAE_1000058700.1">
    <property type="protein sequence ID" value="SRAE_1000058700.1"/>
    <property type="gene ID" value="WBGene00257184"/>
</dbReference>
<dbReference type="Pfam" id="PF24221">
    <property type="entry name" value="Fn3_nematode"/>
    <property type="match status" value="1"/>
</dbReference>
<dbReference type="InterPro" id="IPR057131">
    <property type="entry name" value="Fn3_nem"/>
</dbReference>
<evidence type="ECO:0000313" key="6">
    <source>
        <dbReference type="WBParaSite" id="SRAE_1000058700.1"/>
    </source>
</evidence>
<protein>
    <recommendedName>
        <fullName evidence="3">Fibronectin type-III domain-containing protein</fullName>
    </recommendedName>
</protein>
<dbReference type="Proteomes" id="UP000035682">
    <property type="component" value="Unplaced"/>
</dbReference>
<evidence type="ECO:0000256" key="1">
    <source>
        <dbReference type="SAM" id="Phobius"/>
    </source>
</evidence>
<evidence type="ECO:0000313" key="7">
    <source>
        <dbReference type="WormBase" id="SRAE_1000058700"/>
    </source>
</evidence>
<dbReference type="CTD" id="36374679"/>
<keyword evidence="1" id="KW-0812">Transmembrane</keyword>
<evidence type="ECO:0000313" key="4">
    <source>
        <dbReference type="EMBL" id="CEF62314.1"/>
    </source>
</evidence>
<proteinExistence type="predicted"/>
<evidence type="ECO:0000259" key="3">
    <source>
        <dbReference type="Pfam" id="PF24221"/>
    </source>
</evidence>
<dbReference type="WormBase" id="SRAE_1000058700">
    <property type="protein sequence ID" value="SRP06806"/>
    <property type="gene ID" value="WBGene00257184"/>
</dbReference>
<sequence>MKLFYLFFLLIIIYLSYGIPNQRTRCAIECYSSCAFSGTKQALSCNCTLQVLSASNCTSVDEDMLSTELESSDSISVWSQYISAHAIQIKIQSFPSAFIYIFEYTPTNNSISDEDKEWSYGGSSSTPTISFSISDICQEYQFRVIIILKTSDPTKFIKVFSPINIPQQLPSMDISPDKISIQLPQISNDGKNITTSFSWALPNGYMNYDIFGYESPQAYSINCFSNSDDILIEDEYEKPSVEVLRSGGGMMIWSLPIEYFIKECRIWMEVKMIPRCSKIEATDISTSIDLDCDSFPKLSPCNRKNKISQCIDVIDVWGEGKKTNIHWQMPSLLNNDEKFFHIIYGKAQQSGAFPYNMWKIDNFQEKLVNITENHLIIDVESNIPYAVQVCTTKNQSSIKTGTEKIGYVIPFICSYCQMRDKIIDSKYCLECQKIEKRMPTFNAICPKDNFCNISTKLIHNNKVENSKDLKVITGDTRQINDEKKNEKQFNITKNGFGVITDLSFFTKNSPESSGRQFDTKTIYNIPPIPIHNNDTGIQGTIQAVEAKAIVLDKVNDNIFTSTIKLDHFKTINIPSNFIHNHGENVSKDKIHIIEVEQKFTTTTESITSIQTTTTQRTTTKIPYNMISQIHSNNLHQGPCRMRSGIICEYGCRSEASCICPSFQNTSCIRGLYCPPIPDVMTYYNQTTNTINIVDKTFFNNIINNTNFIKTFTNLYIEISESTKDIDIKRIYKNIDLKDGKKIIFLNTTGIQLRIDNNINYKKDAFNNYLLNICLYNNTIFKNGPSIYYNKLTPIPFATIKDYMNRYQNNSIQILSEDTFKTIKNKQSTEIEEPKVQTSWFIYLLPIIFVIIITISLLIYYCFVKRYQRLGNVAFYNTVNNPLRSTLQLSAYRPTIEHLPNEYYINTLDINNILPRVKIPTNFNDHIYHENGIQKSSTSYINGSFERDSQEVSLTENSSLKIDERKI</sequence>
<reference evidence="6" key="3">
    <citation type="submission" date="2020-12" db="UniProtKB">
        <authorList>
            <consortium name="WormBaseParasite"/>
        </authorList>
    </citation>
    <scope>IDENTIFICATION</scope>
</reference>
<evidence type="ECO:0000256" key="2">
    <source>
        <dbReference type="SAM" id="SignalP"/>
    </source>
</evidence>
<dbReference type="GeneID" id="36374679"/>
<feature type="transmembrane region" description="Helical" evidence="1">
    <location>
        <begin position="839"/>
        <end position="862"/>
    </location>
</feature>
<keyword evidence="5" id="KW-1185">Reference proteome</keyword>
<organism evidence="4">
    <name type="scientific">Strongyloides ratti</name>
    <name type="common">Parasitic roundworm</name>
    <dbReference type="NCBI Taxonomy" id="34506"/>
    <lineage>
        <taxon>Eukaryota</taxon>
        <taxon>Metazoa</taxon>
        <taxon>Ecdysozoa</taxon>
        <taxon>Nematoda</taxon>
        <taxon>Chromadorea</taxon>
        <taxon>Rhabditida</taxon>
        <taxon>Tylenchina</taxon>
        <taxon>Panagrolaimomorpha</taxon>
        <taxon>Strongyloidoidea</taxon>
        <taxon>Strongyloididae</taxon>
        <taxon>Strongyloides</taxon>
    </lineage>
</organism>
<feature type="domain" description="Fibronectin type-III" evidence="3">
    <location>
        <begin position="306"/>
        <end position="434"/>
    </location>
</feature>
<reference evidence="5" key="1">
    <citation type="submission" date="2014-09" db="EMBL/GenBank/DDBJ databases">
        <authorList>
            <person name="Martin A.A."/>
        </authorList>
    </citation>
    <scope>NUCLEOTIDE SEQUENCE</scope>
    <source>
        <strain evidence="5">ED321</strain>
    </source>
</reference>
<evidence type="ECO:0000313" key="5">
    <source>
        <dbReference type="Proteomes" id="UP000035682"/>
    </source>
</evidence>
<keyword evidence="1" id="KW-1133">Transmembrane helix</keyword>
<dbReference type="AlphaFoldDB" id="A0A090L4B9"/>
<dbReference type="EMBL" id="LN609528">
    <property type="protein sequence ID" value="CEF62314.1"/>
    <property type="molecule type" value="Genomic_DNA"/>
</dbReference>
<keyword evidence="1" id="KW-0472">Membrane</keyword>
<feature type="signal peptide" evidence="2">
    <location>
        <begin position="1"/>
        <end position="18"/>
    </location>
</feature>
<dbReference type="OrthoDB" id="5866024at2759"/>
<name>A0A090L4B9_STRRB</name>
<accession>A0A090L4B9</accession>
<keyword evidence="2" id="KW-0732">Signal</keyword>
<dbReference type="RefSeq" id="XP_024501516.1">
    <property type="nucleotide sequence ID" value="XM_024647438.1"/>
</dbReference>